<feature type="signal peptide" evidence="4">
    <location>
        <begin position="1"/>
        <end position="22"/>
    </location>
</feature>
<dbReference type="Pfam" id="PF13458">
    <property type="entry name" value="Peripla_BP_6"/>
    <property type="match status" value="1"/>
</dbReference>
<dbReference type="GO" id="GO:0006865">
    <property type="term" value="P:amino acid transport"/>
    <property type="evidence" value="ECO:0007669"/>
    <property type="project" value="UniProtKB-KW"/>
</dbReference>
<dbReference type="OrthoDB" id="435355at2"/>
<gene>
    <name evidence="6" type="ORF">CSC94_13980</name>
</gene>
<evidence type="ECO:0000256" key="4">
    <source>
        <dbReference type="SAM" id="SignalP"/>
    </source>
</evidence>
<dbReference type="InterPro" id="IPR028082">
    <property type="entry name" value="Peripla_BP_I"/>
</dbReference>
<evidence type="ECO:0000259" key="5">
    <source>
        <dbReference type="Pfam" id="PF13458"/>
    </source>
</evidence>
<dbReference type="InterPro" id="IPR051010">
    <property type="entry name" value="BCAA_transport"/>
</dbReference>
<feature type="chain" id="PRO_5013632567" evidence="4">
    <location>
        <begin position="23"/>
        <end position="379"/>
    </location>
</feature>
<dbReference type="InterPro" id="IPR028081">
    <property type="entry name" value="Leu-bd"/>
</dbReference>
<organism evidence="6 7">
    <name type="scientific">Zhengella mangrovi</name>
    <dbReference type="NCBI Taxonomy" id="1982044"/>
    <lineage>
        <taxon>Bacteria</taxon>
        <taxon>Pseudomonadati</taxon>
        <taxon>Pseudomonadota</taxon>
        <taxon>Alphaproteobacteria</taxon>
        <taxon>Hyphomicrobiales</taxon>
        <taxon>Notoacmeibacteraceae</taxon>
        <taxon>Zhengella</taxon>
    </lineage>
</organism>
<evidence type="ECO:0000256" key="1">
    <source>
        <dbReference type="ARBA" id="ARBA00010062"/>
    </source>
</evidence>
<dbReference type="CDD" id="cd06359">
    <property type="entry name" value="PBP1_Nba-like"/>
    <property type="match status" value="1"/>
</dbReference>
<keyword evidence="7" id="KW-1185">Reference proteome</keyword>
<reference evidence="6 7" key="1">
    <citation type="submission" date="2017-10" db="EMBL/GenBank/DDBJ databases">
        <title>Sedimentibacterium mangrovi gen. nov., sp. nov., a novel member of family Phyllobacteriacea isolated from mangrove sediment.</title>
        <authorList>
            <person name="Liao H."/>
            <person name="Tian Y."/>
        </authorList>
    </citation>
    <scope>NUCLEOTIDE SEQUENCE [LARGE SCALE GENOMIC DNA]</scope>
    <source>
        <strain evidence="6 7">X9-2-2</strain>
    </source>
</reference>
<protein>
    <submittedName>
        <fullName evidence="6">ABC transporter substrate-binding protein</fullName>
    </submittedName>
</protein>
<dbReference type="PANTHER" id="PTHR30483">
    <property type="entry name" value="LEUCINE-SPECIFIC-BINDING PROTEIN"/>
    <property type="match status" value="1"/>
</dbReference>
<keyword evidence="3" id="KW-0813">Transport</keyword>
<dbReference type="PANTHER" id="PTHR30483:SF6">
    <property type="entry name" value="PERIPLASMIC BINDING PROTEIN OF ABC TRANSPORTER FOR NATURAL AMINO ACIDS"/>
    <property type="match status" value="1"/>
</dbReference>
<name>A0A2G1QLK0_9HYPH</name>
<dbReference type="SUPFAM" id="SSF53822">
    <property type="entry name" value="Periplasmic binding protein-like I"/>
    <property type="match status" value="1"/>
</dbReference>
<dbReference type="AlphaFoldDB" id="A0A2G1QLK0"/>
<evidence type="ECO:0000313" key="6">
    <source>
        <dbReference type="EMBL" id="PHP66396.1"/>
    </source>
</evidence>
<comment type="similarity">
    <text evidence="1">Belongs to the leucine-binding protein family.</text>
</comment>
<dbReference type="RefSeq" id="WP_099306976.1">
    <property type="nucleotide sequence ID" value="NZ_PDVP01000008.1"/>
</dbReference>
<proteinExistence type="inferred from homology"/>
<sequence>MKKTTKVLAALAGLLMATAVQADPLKVGMITTLSGGGAGLGIDVRDGFMLAVKQSGDKEVEVVVEDDQRKPDVAVQLADKLVQSDKVDVLTGIIWSNLAMAVVPAVTAQGKFYLSPNAGPSQLAGKGCNKNYFNVSWQNDAFNEAAGAWASENGIKKVFLMAPNYPAGKDMITGFKRFYKGDVSAEVFTKLGQTDYAAEIAQIKASDADVVYFFLPGGMGISFIKQYSGSGADKPLMGPAFSFDQGILGAVGEAALGVKNTSHWSKDLDNAANKAFVESFQKEYGRLPSLYASQGYDTAQLLLSAKAKASVSDADAFRTALEAADFASTRGDFKFAPNHHPIQTIYMREVVKEGDVVTNKVIGVAMKDHKDPYGAECKM</sequence>
<evidence type="ECO:0000313" key="7">
    <source>
        <dbReference type="Proteomes" id="UP000221168"/>
    </source>
</evidence>
<dbReference type="Gene3D" id="3.40.50.2300">
    <property type="match status" value="2"/>
</dbReference>
<accession>A0A2G1QLK0</accession>
<evidence type="ECO:0000256" key="2">
    <source>
        <dbReference type="ARBA" id="ARBA00022729"/>
    </source>
</evidence>
<keyword evidence="3" id="KW-0029">Amino-acid transport</keyword>
<dbReference type="EMBL" id="PDVP01000008">
    <property type="protein sequence ID" value="PHP66396.1"/>
    <property type="molecule type" value="Genomic_DNA"/>
</dbReference>
<dbReference type="Proteomes" id="UP000221168">
    <property type="component" value="Unassembled WGS sequence"/>
</dbReference>
<keyword evidence="2 4" id="KW-0732">Signal</keyword>
<evidence type="ECO:0000256" key="3">
    <source>
        <dbReference type="ARBA" id="ARBA00022970"/>
    </source>
</evidence>
<comment type="caution">
    <text evidence="6">The sequence shown here is derived from an EMBL/GenBank/DDBJ whole genome shotgun (WGS) entry which is preliminary data.</text>
</comment>
<feature type="domain" description="Leucine-binding protein" evidence="5">
    <location>
        <begin position="24"/>
        <end position="354"/>
    </location>
</feature>